<reference evidence="3" key="2">
    <citation type="submission" date="2009-11" db="EMBL/GenBank/DDBJ databases">
        <title>The Genome Sequence of Allomyces macrogynus strain ATCC 38327.</title>
        <authorList>
            <consortium name="The Broad Institute Genome Sequencing Platform"/>
            <person name="Russ C."/>
            <person name="Cuomo C."/>
            <person name="Shea T."/>
            <person name="Young S.K."/>
            <person name="Zeng Q."/>
            <person name="Koehrsen M."/>
            <person name="Haas B."/>
            <person name="Borodovsky M."/>
            <person name="Guigo R."/>
            <person name="Alvarado L."/>
            <person name="Berlin A."/>
            <person name="Borenstein D."/>
            <person name="Chen Z."/>
            <person name="Engels R."/>
            <person name="Freedman E."/>
            <person name="Gellesch M."/>
            <person name="Goldberg J."/>
            <person name="Griggs A."/>
            <person name="Gujja S."/>
            <person name="Heiman D."/>
            <person name="Hepburn T."/>
            <person name="Howarth C."/>
            <person name="Jen D."/>
            <person name="Larson L."/>
            <person name="Lewis B."/>
            <person name="Mehta T."/>
            <person name="Park D."/>
            <person name="Pearson M."/>
            <person name="Roberts A."/>
            <person name="Saif S."/>
            <person name="Shenoy N."/>
            <person name="Sisk P."/>
            <person name="Stolte C."/>
            <person name="Sykes S."/>
            <person name="Walk T."/>
            <person name="White J."/>
            <person name="Yandava C."/>
            <person name="Burger G."/>
            <person name="Gray M.W."/>
            <person name="Holland P.W.H."/>
            <person name="King N."/>
            <person name="Lang F.B.F."/>
            <person name="Roger A.J."/>
            <person name="Ruiz-Trillo I."/>
            <person name="Lander E."/>
            <person name="Nusbaum C."/>
        </authorList>
    </citation>
    <scope>NUCLEOTIDE SEQUENCE [LARGE SCALE GENOMIC DNA]</scope>
    <source>
        <strain evidence="3">ATCC 38327</strain>
    </source>
</reference>
<name>A0A0L0SUX1_ALLM3</name>
<evidence type="ECO:0000313" key="3">
    <source>
        <dbReference type="Proteomes" id="UP000054350"/>
    </source>
</evidence>
<gene>
    <name evidence="2" type="ORF">AMAG_19370</name>
</gene>
<organism evidence="2 3">
    <name type="scientific">Allomyces macrogynus (strain ATCC 38327)</name>
    <name type="common">Allomyces javanicus var. macrogynus</name>
    <dbReference type="NCBI Taxonomy" id="578462"/>
    <lineage>
        <taxon>Eukaryota</taxon>
        <taxon>Fungi</taxon>
        <taxon>Fungi incertae sedis</taxon>
        <taxon>Blastocladiomycota</taxon>
        <taxon>Blastocladiomycetes</taxon>
        <taxon>Blastocladiales</taxon>
        <taxon>Blastocladiaceae</taxon>
        <taxon>Allomyces</taxon>
    </lineage>
</organism>
<protein>
    <submittedName>
        <fullName evidence="2">Uncharacterized protein</fullName>
    </submittedName>
</protein>
<dbReference type="AlphaFoldDB" id="A0A0L0SUX1"/>
<feature type="region of interest" description="Disordered" evidence="1">
    <location>
        <begin position="21"/>
        <end position="121"/>
    </location>
</feature>
<evidence type="ECO:0000256" key="1">
    <source>
        <dbReference type="SAM" id="MobiDB-lite"/>
    </source>
</evidence>
<accession>A0A0L0SUX1</accession>
<feature type="compositionally biased region" description="Low complexity" evidence="1">
    <location>
        <begin position="70"/>
        <end position="83"/>
    </location>
</feature>
<feature type="compositionally biased region" description="Acidic residues" evidence="1">
    <location>
        <begin position="98"/>
        <end position="110"/>
    </location>
</feature>
<evidence type="ECO:0000313" key="2">
    <source>
        <dbReference type="EMBL" id="KNE66261.1"/>
    </source>
</evidence>
<dbReference type="VEuPathDB" id="FungiDB:AMAG_19370"/>
<sequence>MEDDGKMRRIASGVWIDEDDEIESARSWRVARGEDEYDDDDGSDESEYGDDLPLRAQTRYVEEDEQQRGGHAARADGWATATDAGGGAGAHVRRPTVEDEVDVYEEDEDAEARRVRRPLTR</sequence>
<feature type="compositionally biased region" description="Basic and acidic residues" evidence="1">
    <location>
        <begin position="23"/>
        <end position="34"/>
    </location>
</feature>
<reference evidence="2 3" key="1">
    <citation type="submission" date="2009-11" db="EMBL/GenBank/DDBJ databases">
        <title>Annotation of Allomyces macrogynus ATCC 38327.</title>
        <authorList>
            <consortium name="The Broad Institute Genome Sequencing Platform"/>
            <person name="Russ C."/>
            <person name="Cuomo C."/>
            <person name="Burger G."/>
            <person name="Gray M.W."/>
            <person name="Holland P.W.H."/>
            <person name="King N."/>
            <person name="Lang F.B.F."/>
            <person name="Roger A.J."/>
            <person name="Ruiz-Trillo I."/>
            <person name="Young S.K."/>
            <person name="Zeng Q."/>
            <person name="Gargeya S."/>
            <person name="Fitzgerald M."/>
            <person name="Haas B."/>
            <person name="Abouelleil A."/>
            <person name="Alvarado L."/>
            <person name="Arachchi H.M."/>
            <person name="Berlin A."/>
            <person name="Chapman S.B."/>
            <person name="Gearin G."/>
            <person name="Goldberg J."/>
            <person name="Griggs A."/>
            <person name="Gujja S."/>
            <person name="Hansen M."/>
            <person name="Heiman D."/>
            <person name="Howarth C."/>
            <person name="Larimer J."/>
            <person name="Lui A."/>
            <person name="MacDonald P.J.P."/>
            <person name="McCowen C."/>
            <person name="Montmayeur A."/>
            <person name="Murphy C."/>
            <person name="Neiman D."/>
            <person name="Pearson M."/>
            <person name="Priest M."/>
            <person name="Roberts A."/>
            <person name="Saif S."/>
            <person name="Shea T."/>
            <person name="Sisk P."/>
            <person name="Stolte C."/>
            <person name="Sykes S."/>
            <person name="Wortman J."/>
            <person name="Nusbaum C."/>
            <person name="Birren B."/>
        </authorList>
    </citation>
    <scope>NUCLEOTIDE SEQUENCE [LARGE SCALE GENOMIC DNA]</scope>
    <source>
        <strain evidence="2 3">ATCC 38327</strain>
    </source>
</reference>
<dbReference type="EMBL" id="GG745349">
    <property type="protein sequence ID" value="KNE66261.1"/>
    <property type="molecule type" value="Genomic_DNA"/>
</dbReference>
<keyword evidence="3" id="KW-1185">Reference proteome</keyword>
<proteinExistence type="predicted"/>
<dbReference type="Proteomes" id="UP000054350">
    <property type="component" value="Unassembled WGS sequence"/>
</dbReference>
<dbReference type="OrthoDB" id="2141246at2759"/>
<feature type="compositionally biased region" description="Acidic residues" evidence="1">
    <location>
        <begin position="35"/>
        <end position="50"/>
    </location>
</feature>